<organism evidence="1">
    <name type="scientific">Petromyces alliaceus</name>
    <name type="common">Aspergillus alliaceus</name>
    <dbReference type="NCBI Taxonomy" id="209559"/>
    <lineage>
        <taxon>Eukaryota</taxon>
        <taxon>Fungi</taxon>
        <taxon>Dikarya</taxon>
        <taxon>Ascomycota</taxon>
        <taxon>Pezizomycotina</taxon>
        <taxon>Eurotiomycetes</taxon>
        <taxon>Eurotiomycetidae</taxon>
        <taxon>Eurotiales</taxon>
        <taxon>Aspergillaceae</taxon>
        <taxon>Aspergillus</taxon>
        <taxon>Aspergillus subgen. Circumdati</taxon>
    </lineage>
</organism>
<sequence>MPPRRHDDYTAAWICALPLELAAAYAMLDGRHGRVEGHNAVIACLPSGVTGTVSAARVVSQMLSTFRQVKFRLMIGIGGGAPSEEHDVRLGDVVVRKPVGLLGGVIQYDFGKTIQQGQFQRTGILNKPLEILLTVLSNLQAQYLIKGHGIKDTIQNIVN</sequence>
<dbReference type="InterPro" id="IPR053137">
    <property type="entry name" value="NLR-like"/>
</dbReference>
<evidence type="ECO:0008006" key="2">
    <source>
        <dbReference type="Google" id="ProtNLM"/>
    </source>
</evidence>
<dbReference type="Proteomes" id="UP000326877">
    <property type="component" value="Unassembled WGS sequence"/>
</dbReference>
<accession>A0A5N7BS51</accession>
<dbReference type="EMBL" id="ML735371">
    <property type="protein sequence ID" value="KAE8384483.1"/>
    <property type="molecule type" value="Genomic_DNA"/>
</dbReference>
<proteinExistence type="predicted"/>
<gene>
    <name evidence="1" type="ORF">BDV23DRAFT_177033</name>
</gene>
<dbReference type="SUPFAM" id="SSF53167">
    <property type="entry name" value="Purine and uridine phosphorylases"/>
    <property type="match status" value="1"/>
</dbReference>
<dbReference type="InterPro" id="IPR035994">
    <property type="entry name" value="Nucleoside_phosphorylase_sf"/>
</dbReference>
<dbReference type="GO" id="GO:0003824">
    <property type="term" value="F:catalytic activity"/>
    <property type="evidence" value="ECO:0007669"/>
    <property type="project" value="InterPro"/>
</dbReference>
<dbReference type="Gene3D" id="3.40.50.1580">
    <property type="entry name" value="Nucleoside phosphorylase domain"/>
    <property type="match status" value="1"/>
</dbReference>
<dbReference type="PANTHER" id="PTHR46082">
    <property type="entry name" value="ATP/GTP-BINDING PROTEIN-RELATED"/>
    <property type="match status" value="1"/>
</dbReference>
<dbReference type="OrthoDB" id="1577640at2759"/>
<protein>
    <recommendedName>
        <fullName evidence="2">Nucleoside phosphorylase domain-containing protein</fullName>
    </recommendedName>
</protein>
<dbReference type="PANTHER" id="PTHR46082:SF11">
    <property type="entry name" value="AAA+ ATPASE DOMAIN-CONTAINING PROTEIN-RELATED"/>
    <property type="match status" value="1"/>
</dbReference>
<dbReference type="GO" id="GO:0009116">
    <property type="term" value="P:nucleoside metabolic process"/>
    <property type="evidence" value="ECO:0007669"/>
    <property type="project" value="InterPro"/>
</dbReference>
<reference evidence="1" key="1">
    <citation type="submission" date="2019-04" db="EMBL/GenBank/DDBJ databases">
        <title>Friends and foes A comparative genomics studyof 23 Aspergillus species from section Flavi.</title>
        <authorList>
            <consortium name="DOE Joint Genome Institute"/>
            <person name="Kjaerbolling I."/>
            <person name="Vesth T."/>
            <person name="Frisvad J.C."/>
            <person name="Nybo J.L."/>
            <person name="Theobald S."/>
            <person name="Kildgaard S."/>
            <person name="Isbrandt T."/>
            <person name="Kuo A."/>
            <person name="Sato A."/>
            <person name="Lyhne E.K."/>
            <person name="Kogle M.E."/>
            <person name="Wiebenga A."/>
            <person name="Kun R.S."/>
            <person name="Lubbers R.J."/>
            <person name="Makela M.R."/>
            <person name="Barry K."/>
            <person name="Chovatia M."/>
            <person name="Clum A."/>
            <person name="Daum C."/>
            <person name="Haridas S."/>
            <person name="He G."/>
            <person name="LaButti K."/>
            <person name="Lipzen A."/>
            <person name="Mondo S."/>
            <person name="Riley R."/>
            <person name="Salamov A."/>
            <person name="Simmons B.A."/>
            <person name="Magnuson J.K."/>
            <person name="Henrissat B."/>
            <person name="Mortensen U.H."/>
            <person name="Larsen T.O."/>
            <person name="Devries R.P."/>
            <person name="Grigoriev I.V."/>
            <person name="Machida M."/>
            <person name="Baker S.E."/>
            <person name="Andersen M.R."/>
        </authorList>
    </citation>
    <scope>NUCLEOTIDE SEQUENCE [LARGE SCALE GENOMIC DNA]</scope>
    <source>
        <strain evidence="1">IBT 14317</strain>
    </source>
</reference>
<dbReference type="AlphaFoldDB" id="A0A5N7BS51"/>
<name>A0A5N7BS51_PETAA</name>
<evidence type="ECO:0000313" key="1">
    <source>
        <dbReference type="EMBL" id="KAE8384483.1"/>
    </source>
</evidence>